<protein>
    <submittedName>
        <fullName evidence="3">Uncharacterized protein</fullName>
    </submittedName>
</protein>
<reference evidence="3 4" key="1">
    <citation type="submission" date="2019-05" db="EMBL/GenBank/DDBJ databases">
        <title>Another draft genome of Portunus trituberculatus and its Hox gene families provides insights of decapod evolution.</title>
        <authorList>
            <person name="Jeong J.-H."/>
            <person name="Song I."/>
            <person name="Kim S."/>
            <person name="Choi T."/>
            <person name="Kim D."/>
            <person name="Ryu S."/>
            <person name="Kim W."/>
        </authorList>
    </citation>
    <scope>NUCLEOTIDE SEQUENCE [LARGE SCALE GENOMIC DNA]</scope>
    <source>
        <tissue evidence="3">Muscle</tissue>
    </source>
</reference>
<keyword evidence="2" id="KW-0472">Membrane</keyword>
<proteinExistence type="predicted"/>
<evidence type="ECO:0000256" key="1">
    <source>
        <dbReference type="SAM" id="MobiDB-lite"/>
    </source>
</evidence>
<feature type="transmembrane region" description="Helical" evidence="2">
    <location>
        <begin position="94"/>
        <end position="112"/>
    </location>
</feature>
<keyword evidence="2" id="KW-1133">Transmembrane helix</keyword>
<evidence type="ECO:0000313" key="4">
    <source>
        <dbReference type="Proteomes" id="UP000324222"/>
    </source>
</evidence>
<evidence type="ECO:0000256" key="2">
    <source>
        <dbReference type="SAM" id="Phobius"/>
    </source>
</evidence>
<keyword evidence="4" id="KW-1185">Reference proteome</keyword>
<dbReference type="AlphaFoldDB" id="A0A5B7G585"/>
<evidence type="ECO:0000313" key="3">
    <source>
        <dbReference type="EMBL" id="MPC55131.1"/>
    </source>
</evidence>
<name>A0A5B7G585_PORTR</name>
<organism evidence="3 4">
    <name type="scientific">Portunus trituberculatus</name>
    <name type="common">Swimming crab</name>
    <name type="synonym">Neptunus trituberculatus</name>
    <dbReference type="NCBI Taxonomy" id="210409"/>
    <lineage>
        <taxon>Eukaryota</taxon>
        <taxon>Metazoa</taxon>
        <taxon>Ecdysozoa</taxon>
        <taxon>Arthropoda</taxon>
        <taxon>Crustacea</taxon>
        <taxon>Multicrustacea</taxon>
        <taxon>Malacostraca</taxon>
        <taxon>Eumalacostraca</taxon>
        <taxon>Eucarida</taxon>
        <taxon>Decapoda</taxon>
        <taxon>Pleocyemata</taxon>
        <taxon>Brachyura</taxon>
        <taxon>Eubrachyura</taxon>
        <taxon>Portunoidea</taxon>
        <taxon>Portunidae</taxon>
        <taxon>Portuninae</taxon>
        <taxon>Portunus</taxon>
    </lineage>
</organism>
<keyword evidence="2" id="KW-0812">Transmembrane</keyword>
<feature type="transmembrane region" description="Helical" evidence="2">
    <location>
        <begin position="137"/>
        <end position="157"/>
    </location>
</feature>
<feature type="region of interest" description="Disordered" evidence="1">
    <location>
        <begin position="193"/>
        <end position="216"/>
    </location>
</feature>
<dbReference type="EMBL" id="VSRR010012920">
    <property type="protein sequence ID" value="MPC55131.1"/>
    <property type="molecule type" value="Genomic_DNA"/>
</dbReference>
<sequence>MQIRLKYSQATQNGRLLMTSELERRRWDGAAPPPGFPIQRRNLRDGFINPVEEFRIYAERETRTDIPAVGEQGRAGVMEGGSARRPCLCRQRRLCFRGVAVCPGFLPYMIGWRGPRNDEPTPFPFFRFSPFPFPFPIPYPPFGLVLVRMAVFAMSLVRSSRVIDKEVHVQFGLEVAAVVQCNHACFGVRGVSKRTGSNPVHGPSVARASSLGATVS</sequence>
<accession>A0A5B7G585</accession>
<comment type="caution">
    <text evidence="3">The sequence shown here is derived from an EMBL/GenBank/DDBJ whole genome shotgun (WGS) entry which is preliminary data.</text>
</comment>
<dbReference type="Proteomes" id="UP000324222">
    <property type="component" value="Unassembled WGS sequence"/>
</dbReference>
<gene>
    <name evidence="3" type="ORF">E2C01_049062</name>
</gene>